<gene>
    <name evidence="2" type="ORF">ACFPFU_04440</name>
</gene>
<evidence type="ECO:0000313" key="3">
    <source>
        <dbReference type="Proteomes" id="UP001595818"/>
    </source>
</evidence>
<feature type="domain" description="Beta-lactamase-related" evidence="1">
    <location>
        <begin position="17"/>
        <end position="340"/>
    </location>
</feature>
<dbReference type="RefSeq" id="WP_377061919.1">
    <property type="nucleotide sequence ID" value="NZ_JBHSJJ010000002.1"/>
</dbReference>
<dbReference type="InterPro" id="IPR012338">
    <property type="entry name" value="Beta-lactam/transpept-like"/>
</dbReference>
<keyword evidence="2" id="KW-0378">Hydrolase</keyword>
<dbReference type="InterPro" id="IPR050789">
    <property type="entry name" value="Diverse_Enzym_Activities"/>
</dbReference>
<keyword evidence="3" id="KW-1185">Reference proteome</keyword>
<dbReference type="GO" id="GO:0016787">
    <property type="term" value="F:hydrolase activity"/>
    <property type="evidence" value="ECO:0007669"/>
    <property type="project" value="UniProtKB-KW"/>
</dbReference>
<dbReference type="InterPro" id="IPR001466">
    <property type="entry name" value="Beta-lactam-related"/>
</dbReference>
<dbReference type="EC" id="3.-.-.-" evidence="2"/>
<sequence length="359" mass="40770">MVPLEKHVETHTKKLQTLLDNAVENRSAHGVVLSIYHEQKEKFSWTGASGDLLPDQPYFLSSVAKLHITALIMKLRVRGKLQLSDSLCRHIPEKEIKGLHRLKDQDYTDKITLLHLLSHRSGLPDYFDYPIMGESTLREDLIAGIDRSWTFGQMINTVSKMDSLFKPGQKGKIHYSDTNFQLLVKVIENICGEPVLKVLEEFHFGPLGLTETYIYGDIKDRTPAVFYHQDKKLFIPKAMASFGADGGLVSTAPENMAFLKAFFHGHLFPQEYLSEMQNWVHVSKSFYYGWGLSLYRKPWYTPPFGQTPDIIGHTGMTGSFAFYIPENKLFLTGTVNQLAEKSLPYKLAMDVAGILSVNH</sequence>
<dbReference type="PANTHER" id="PTHR43283:SF7">
    <property type="entry name" value="BETA-LACTAMASE-RELATED DOMAIN-CONTAINING PROTEIN"/>
    <property type="match status" value="1"/>
</dbReference>
<dbReference type="Gene3D" id="3.40.710.10">
    <property type="entry name" value="DD-peptidase/beta-lactamase superfamily"/>
    <property type="match status" value="1"/>
</dbReference>
<dbReference type="Pfam" id="PF00144">
    <property type="entry name" value="Beta-lactamase"/>
    <property type="match status" value="1"/>
</dbReference>
<dbReference type="SUPFAM" id="SSF56601">
    <property type="entry name" value="beta-lactamase/transpeptidase-like"/>
    <property type="match status" value="1"/>
</dbReference>
<dbReference type="EMBL" id="JBHSJJ010000002">
    <property type="protein sequence ID" value="MFC4870923.1"/>
    <property type="molecule type" value="Genomic_DNA"/>
</dbReference>
<organism evidence="2 3">
    <name type="scientific">Negadavirga shengliensis</name>
    <dbReference type="NCBI Taxonomy" id="1389218"/>
    <lineage>
        <taxon>Bacteria</taxon>
        <taxon>Pseudomonadati</taxon>
        <taxon>Bacteroidota</taxon>
        <taxon>Cytophagia</taxon>
        <taxon>Cytophagales</taxon>
        <taxon>Cyclobacteriaceae</taxon>
        <taxon>Negadavirga</taxon>
    </lineage>
</organism>
<accession>A0ABV9SX46</accession>
<comment type="caution">
    <text evidence="2">The sequence shown here is derived from an EMBL/GenBank/DDBJ whole genome shotgun (WGS) entry which is preliminary data.</text>
</comment>
<dbReference type="Proteomes" id="UP001595818">
    <property type="component" value="Unassembled WGS sequence"/>
</dbReference>
<name>A0ABV9SX46_9BACT</name>
<protein>
    <submittedName>
        <fullName evidence="2">Serine hydrolase domain-containing protein</fullName>
        <ecNumber evidence="2">3.-.-.-</ecNumber>
    </submittedName>
</protein>
<evidence type="ECO:0000313" key="2">
    <source>
        <dbReference type="EMBL" id="MFC4870923.1"/>
    </source>
</evidence>
<evidence type="ECO:0000259" key="1">
    <source>
        <dbReference type="Pfam" id="PF00144"/>
    </source>
</evidence>
<reference evidence="3" key="1">
    <citation type="journal article" date="2019" name="Int. J. Syst. Evol. Microbiol.">
        <title>The Global Catalogue of Microorganisms (GCM) 10K type strain sequencing project: providing services to taxonomists for standard genome sequencing and annotation.</title>
        <authorList>
            <consortium name="The Broad Institute Genomics Platform"/>
            <consortium name="The Broad Institute Genome Sequencing Center for Infectious Disease"/>
            <person name="Wu L."/>
            <person name="Ma J."/>
        </authorList>
    </citation>
    <scope>NUCLEOTIDE SEQUENCE [LARGE SCALE GENOMIC DNA]</scope>
    <source>
        <strain evidence="3">CGMCC 4.7466</strain>
    </source>
</reference>
<proteinExistence type="predicted"/>
<dbReference type="PANTHER" id="PTHR43283">
    <property type="entry name" value="BETA-LACTAMASE-RELATED"/>
    <property type="match status" value="1"/>
</dbReference>